<evidence type="ECO:0000313" key="2">
    <source>
        <dbReference type="EMBL" id="RKQ29999.1"/>
    </source>
</evidence>
<dbReference type="AlphaFoldDB" id="A0A494ZY54"/>
<gene>
    <name evidence="2" type="ORF">D8M06_16655</name>
</gene>
<keyword evidence="1" id="KW-0812">Transmembrane</keyword>
<comment type="caution">
    <text evidence="2">The sequence shown here is derived from an EMBL/GenBank/DDBJ whole genome shotgun (WGS) entry which is preliminary data.</text>
</comment>
<evidence type="ECO:0000313" key="3">
    <source>
        <dbReference type="Proteomes" id="UP000269301"/>
    </source>
</evidence>
<keyword evidence="1" id="KW-0472">Membrane</keyword>
<reference evidence="2 3" key="1">
    <citation type="journal article" date="2016" name="Int. J. Syst. Evol. Microbiol.">
        <title>Oceanobacillus halophilus sp. nov., a novel moderately halophilic bacterium from a hypersaline lake.</title>
        <authorList>
            <person name="Amoozegar M.A."/>
            <person name="Bagheri M."/>
            <person name="Makhdoumi A."/>
            <person name="Nikou M.M."/>
            <person name="Fazeli S.A.S."/>
            <person name="Schumann P."/>
            <person name="Sproer C."/>
            <person name="Sanchez-Porro C."/>
            <person name="Ventosa A."/>
        </authorList>
    </citation>
    <scope>NUCLEOTIDE SEQUENCE [LARGE SCALE GENOMIC DNA]</scope>
    <source>
        <strain evidence="2 3">DSM 23996</strain>
    </source>
</reference>
<evidence type="ECO:0000256" key="1">
    <source>
        <dbReference type="SAM" id="Phobius"/>
    </source>
</evidence>
<dbReference type="OrthoDB" id="2967968at2"/>
<organism evidence="2 3">
    <name type="scientific">Oceanobacillus halophilus</name>
    <dbReference type="NCBI Taxonomy" id="930130"/>
    <lineage>
        <taxon>Bacteria</taxon>
        <taxon>Bacillati</taxon>
        <taxon>Bacillota</taxon>
        <taxon>Bacilli</taxon>
        <taxon>Bacillales</taxon>
        <taxon>Bacillaceae</taxon>
        <taxon>Oceanobacillus</taxon>
    </lineage>
</organism>
<keyword evidence="1" id="KW-1133">Transmembrane helix</keyword>
<feature type="transmembrane region" description="Helical" evidence="1">
    <location>
        <begin position="7"/>
        <end position="27"/>
    </location>
</feature>
<dbReference type="Proteomes" id="UP000269301">
    <property type="component" value="Unassembled WGS sequence"/>
</dbReference>
<protein>
    <submittedName>
        <fullName evidence="2">Uncharacterized protein</fullName>
    </submittedName>
</protein>
<name>A0A494ZY54_9BACI</name>
<dbReference type="RefSeq" id="WP_121205716.1">
    <property type="nucleotide sequence ID" value="NZ_RBZP01000020.1"/>
</dbReference>
<sequence>MSNKRKKVIMCVVGVCVLSVLIVTWYYPYSFISIHKSYSFTPDPVVVDEYRKDVNEFKRSYEKDFDQLTTGSKYDLTIDFTQYLLPLFEQDWLVSKGPVKMSRKDLDNILFEVKNARKTLLGLITKEDYTQEQRQYLVHSIESLLSLEEEIDTIKTGSAESRKTLKIQFSNLHGSFQSSFMTYEIFYERSQKD</sequence>
<proteinExistence type="predicted"/>
<accession>A0A494ZY54</accession>
<keyword evidence="3" id="KW-1185">Reference proteome</keyword>
<dbReference type="EMBL" id="RBZP01000020">
    <property type="protein sequence ID" value="RKQ29999.1"/>
    <property type="molecule type" value="Genomic_DNA"/>
</dbReference>